<keyword evidence="2" id="KW-0812">Transmembrane</keyword>
<accession>A0A9Q0M1L6</accession>
<dbReference type="Proteomes" id="UP001142055">
    <property type="component" value="Chromosome 3"/>
</dbReference>
<feature type="compositionally biased region" description="Polar residues" evidence="1">
    <location>
        <begin position="180"/>
        <end position="190"/>
    </location>
</feature>
<feature type="transmembrane region" description="Helical" evidence="2">
    <location>
        <begin position="20"/>
        <end position="40"/>
    </location>
</feature>
<dbReference type="AlphaFoldDB" id="A0A9Q0M1L6"/>
<evidence type="ECO:0000256" key="1">
    <source>
        <dbReference type="SAM" id="MobiDB-lite"/>
    </source>
</evidence>
<evidence type="ECO:0000313" key="3">
    <source>
        <dbReference type="EMBL" id="KAJ6217192.1"/>
    </source>
</evidence>
<feature type="region of interest" description="Disordered" evidence="1">
    <location>
        <begin position="85"/>
        <end position="110"/>
    </location>
</feature>
<proteinExistence type="predicted"/>
<comment type="caution">
    <text evidence="3">The sequence shown here is derived from an EMBL/GenBank/DDBJ whole genome shotgun (WGS) entry which is preliminary data.</text>
</comment>
<sequence>MVPKVVVVVVHHYPIVVSHFLRQKVCIMIIIIILIFNCFFSQIPIATFQHSTRDIVKSSLRPSNIAFKGLRRPVPLDQTVEQQTVEQQQVHQLDEESQSTDEPQQLEQEPFKQELETKYKKNHPKRIGITKWEQRIDEPTNVYKPRINTLKSQVFEIQHHLQQQADEQRKERKPSVHKPPSTQQEQSYQNVRHIPTTFINSDVGWE</sequence>
<evidence type="ECO:0000313" key="4">
    <source>
        <dbReference type="Proteomes" id="UP001142055"/>
    </source>
</evidence>
<reference evidence="3" key="1">
    <citation type="submission" date="2022-12" db="EMBL/GenBank/DDBJ databases">
        <title>Genome assemblies of Blomia tropicalis.</title>
        <authorList>
            <person name="Cui Y."/>
        </authorList>
    </citation>
    <scope>NUCLEOTIDE SEQUENCE</scope>
    <source>
        <tissue evidence="3">Adult mites</tissue>
    </source>
</reference>
<keyword evidence="2" id="KW-1133">Transmembrane helix</keyword>
<name>A0A9Q0M1L6_BLOTA</name>
<dbReference type="EMBL" id="JAPWDV010000003">
    <property type="protein sequence ID" value="KAJ6217192.1"/>
    <property type="molecule type" value="Genomic_DNA"/>
</dbReference>
<gene>
    <name evidence="3" type="ORF">RDWZM_008349</name>
</gene>
<protein>
    <submittedName>
        <fullName evidence="3">Uncharacterized protein</fullName>
    </submittedName>
</protein>
<evidence type="ECO:0000256" key="2">
    <source>
        <dbReference type="SAM" id="Phobius"/>
    </source>
</evidence>
<keyword evidence="2" id="KW-0472">Membrane</keyword>
<organism evidence="3 4">
    <name type="scientific">Blomia tropicalis</name>
    <name type="common">Mite</name>
    <dbReference type="NCBI Taxonomy" id="40697"/>
    <lineage>
        <taxon>Eukaryota</taxon>
        <taxon>Metazoa</taxon>
        <taxon>Ecdysozoa</taxon>
        <taxon>Arthropoda</taxon>
        <taxon>Chelicerata</taxon>
        <taxon>Arachnida</taxon>
        <taxon>Acari</taxon>
        <taxon>Acariformes</taxon>
        <taxon>Sarcoptiformes</taxon>
        <taxon>Astigmata</taxon>
        <taxon>Glycyphagoidea</taxon>
        <taxon>Echimyopodidae</taxon>
        <taxon>Blomia</taxon>
    </lineage>
</organism>
<keyword evidence="4" id="KW-1185">Reference proteome</keyword>
<feature type="region of interest" description="Disordered" evidence="1">
    <location>
        <begin position="161"/>
        <end position="193"/>
    </location>
</feature>